<reference evidence="2" key="1">
    <citation type="journal article" date="2023" name="Mol. Phylogenet. Evol.">
        <title>Genome-scale phylogeny and comparative genomics of the fungal order Sordariales.</title>
        <authorList>
            <person name="Hensen N."/>
            <person name="Bonometti L."/>
            <person name="Westerberg I."/>
            <person name="Brannstrom I.O."/>
            <person name="Guillou S."/>
            <person name="Cros-Aarteil S."/>
            <person name="Calhoun S."/>
            <person name="Haridas S."/>
            <person name="Kuo A."/>
            <person name="Mondo S."/>
            <person name="Pangilinan J."/>
            <person name="Riley R."/>
            <person name="LaButti K."/>
            <person name="Andreopoulos B."/>
            <person name="Lipzen A."/>
            <person name="Chen C."/>
            <person name="Yan M."/>
            <person name="Daum C."/>
            <person name="Ng V."/>
            <person name="Clum A."/>
            <person name="Steindorff A."/>
            <person name="Ohm R.A."/>
            <person name="Martin F."/>
            <person name="Silar P."/>
            <person name="Natvig D.O."/>
            <person name="Lalanne C."/>
            <person name="Gautier V."/>
            <person name="Ament-Velasquez S.L."/>
            <person name="Kruys A."/>
            <person name="Hutchinson M.I."/>
            <person name="Powell A.J."/>
            <person name="Barry K."/>
            <person name="Miller A.N."/>
            <person name="Grigoriev I.V."/>
            <person name="Debuchy R."/>
            <person name="Gladieux P."/>
            <person name="Hiltunen Thoren M."/>
            <person name="Johannesson H."/>
        </authorList>
    </citation>
    <scope>NUCLEOTIDE SEQUENCE</scope>
    <source>
        <strain evidence="2">PSN243</strain>
    </source>
</reference>
<dbReference type="Pfam" id="PF06985">
    <property type="entry name" value="HET"/>
    <property type="match status" value="1"/>
</dbReference>
<comment type="caution">
    <text evidence="2">The sequence shown here is derived from an EMBL/GenBank/DDBJ whole genome shotgun (WGS) entry which is preliminary data.</text>
</comment>
<dbReference type="PANTHER" id="PTHR33112">
    <property type="entry name" value="DOMAIN PROTEIN, PUTATIVE-RELATED"/>
    <property type="match status" value="1"/>
</dbReference>
<evidence type="ECO:0000313" key="3">
    <source>
        <dbReference type="Proteomes" id="UP001321760"/>
    </source>
</evidence>
<reference evidence="2" key="2">
    <citation type="submission" date="2023-05" db="EMBL/GenBank/DDBJ databases">
        <authorList>
            <consortium name="Lawrence Berkeley National Laboratory"/>
            <person name="Steindorff A."/>
            <person name="Hensen N."/>
            <person name="Bonometti L."/>
            <person name="Westerberg I."/>
            <person name="Brannstrom I.O."/>
            <person name="Guillou S."/>
            <person name="Cros-Aarteil S."/>
            <person name="Calhoun S."/>
            <person name="Haridas S."/>
            <person name="Kuo A."/>
            <person name="Mondo S."/>
            <person name="Pangilinan J."/>
            <person name="Riley R."/>
            <person name="Labutti K."/>
            <person name="Andreopoulos B."/>
            <person name="Lipzen A."/>
            <person name="Chen C."/>
            <person name="Yanf M."/>
            <person name="Daum C."/>
            <person name="Ng V."/>
            <person name="Clum A."/>
            <person name="Ohm R."/>
            <person name="Martin F."/>
            <person name="Silar P."/>
            <person name="Natvig D."/>
            <person name="Lalanne C."/>
            <person name="Gautier V."/>
            <person name="Ament-Velasquez S.L."/>
            <person name="Kruys A."/>
            <person name="Hutchinson M.I."/>
            <person name="Powell A.J."/>
            <person name="Barry K."/>
            <person name="Miller A.N."/>
            <person name="Grigoriev I.V."/>
            <person name="Debuchy R."/>
            <person name="Gladieux P."/>
            <person name="Thoren M.H."/>
            <person name="Johannesson H."/>
        </authorList>
    </citation>
    <scope>NUCLEOTIDE SEQUENCE</scope>
    <source>
        <strain evidence="2">PSN243</strain>
    </source>
</reference>
<protein>
    <submittedName>
        <fullName evidence="2">Heterokaryon incompatibility protein-domain-containing protein</fullName>
    </submittedName>
</protein>
<evidence type="ECO:0000259" key="1">
    <source>
        <dbReference type="Pfam" id="PF06985"/>
    </source>
</evidence>
<feature type="domain" description="Heterokaryon incompatibility" evidence="1">
    <location>
        <begin position="225"/>
        <end position="381"/>
    </location>
</feature>
<accession>A0AAV9G6V6</accession>
<proteinExistence type="predicted"/>
<dbReference type="InterPro" id="IPR010730">
    <property type="entry name" value="HET"/>
</dbReference>
<sequence length="709" mass="79631">MSCSDTGRTPRVQRPDCVKVENYPPVPLCELCAQCRSIFENQPVFSRVSPHDDSYRSAVCGHHQTEDVLREAASACVICQLLLESFTAMTIHDAQGEHRVSLADGLCCWVRLSSSADIALTFFATSVGKWEASSPSALIRLDPVSWSISELDEQMPAEALISRTTGSHRSLELAKHWLQKCEQHSVCRHPVPGSDSVPGRRILIWKDDRKLKARVCWKPPIATKYATLSHRWGRVPAVRLLLSNARELFEEIPIPRLEQVFQDAISVTWELGLRYLWIDTLCIFQDSPWDWTAQSRNMGAIYMNAACNIAAASPSSGGLFSTRDPFLHFSPHLFLDWNDIDLCQTGKPEPLRGFYTLRDSAGWSANVTKAGLNQRGWVSQERELSPCILTFTPRQVYWRCGELHACESFPNGIPGTETYHITYTTRSFRDLLKENAPPDEVVRFWYGFVSRYSATVLTQKRDRIPAAFGMAQALSGLMPENVFLAGLWESHLAESLLWRTRELDDPGRVTVLADFQLPSWSWASLDCRVVCDAHKIWGDSRLVATVVEDGVTMLSEDDTEHSPFVLCNRLRITGQLSGLTDTLSRATNADGIHPFKLHPDIPDPTVLASQFANLPEQPVLAQHDKIQVRKISRQTLLLPILVFDHFNTVMGLLVNPLEAGGQVFSRAGTFEVSLPDKSEPRHVFRLLSGTGGELESEEKVETEKVFHLL</sequence>
<dbReference type="AlphaFoldDB" id="A0AAV9G6V6"/>
<dbReference type="EMBL" id="MU865999">
    <property type="protein sequence ID" value="KAK4443107.1"/>
    <property type="molecule type" value="Genomic_DNA"/>
</dbReference>
<gene>
    <name evidence="2" type="ORF">QBC34DRAFT_417570</name>
</gene>
<organism evidence="2 3">
    <name type="scientific">Podospora aff. communis PSN243</name>
    <dbReference type="NCBI Taxonomy" id="3040156"/>
    <lineage>
        <taxon>Eukaryota</taxon>
        <taxon>Fungi</taxon>
        <taxon>Dikarya</taxon>
        <taxon>Ascomycota</taxon>
        <taxon>Pezizomycotina</taxon>
        <taxon>Sordariomycetes</taxon>
        <taxon>Sordariomycetidae</taxon>
        <taxon>Sordariales</taxon>
        <taxon>Podosporaceae</taxon>
        <taxon>Podospora</taxon>
    </lineage>
</organism>
<dbReference type="Proteomes" id="UP001321760">
    <property type="component" value="Unassembled WGS sequence"/>
</dbReference>
<evidence type="ECO:0000313" key="2">
    <source>
        <dbReference type="EMBL" id="KAK4443107.1"/>
    </source>
</evidence>
<keyword evidence="3" id="KW-1185">Reference proteome</keyword>
<dbReference type="PANTHER" id="PTHR33112:SF10">
    <property type="entry name" value="TOL"/>
    <property type="match status" value="1"/>
</dbReference>
<name>A0AAV9G6V6_9PEZI</name>